<reference evidence="7" key="2">
    <citation type="submission" date="2021-04" db="EMBL/GenBank/DDBJ databases">
        <title>Isolation and characterization of a novel species of the genus Sulfurimonas.</title>
        <authorList>
            <person name="Fukui M."/>
        </authorList>
    </citation>
    <scope>NUCLEOTIDE SEQUENCE</scope>
    <source>
        <strain evidence="7">H1576</strain>
    </source>
</reference>
<protein>
    <recommendedName>
        <fullName evidence="4">Putative glucose-6-phosphate 1-epimerase</fullName>
        <ecNumber evidence="4">5.1.3.15</ecNumber>
    </recommendedName>
</protein>
<accession>A0A975B2H6</accession>
<name>A0A975B2H6_9BACT</name>
<evidence type="ECO:0000256" key="2">
    <source>
        <dbReference type="ARBA" id="ARBA00005866"/>
    </source>
</evidence>
<gene>
    <name evidence="7" type="ORF">GJV85_00995</name>
</gene>
<dbReference type="Pfam" id="PF01263">
    <property type="entry name" value="Aldose_epim"/>
    <property type="match status" value="1"/>
</dbReference>
<dbReference type="GO" id="GO:0030246">
    <property type="term" value="F:carbohydrate binding"/>
    <property type="evidence" value="ECO:0007669"/>
    <property type="project" value="UniProtKB-UniRule"/>
</dbReference>
<dbReference type="Gene3D" id="2.70.98.10">
    <property type="match status" value="1"/>
</dbReference>
<feature type="active site" evidence="5">
    <location>
        <position position="243"/>
    </location>
</feature>
<reference evidence="7" key="1">
    <citation type="submission" date="2019-11" db="EMBL/GenBank/DDBJ databases">
        <authorList>
            <person name="Kojima H."/>
        </authorList>
    </citation>
    <scope>NUCLEOTIDE SEQUENCE</scope>
    <source>
        <strain evidence="7">H1576</strain>
    </source>
</reference>
<dbReference type="Proteomes" id="UP000671852">
    <property type="component" value="Chromosome"/>
</dbReference>
<sequence length="270" mass="31161">MEYVEIKNSSASAKIALQGAHIFEFKTRDKDELLWLSGESDFLLGKAIRGGIPLCWPRFGNLDKNMPQHGFAREAIFELVDIKELNENLTEVLFKLKESKESRKIWDYKFELEVKFSISDILEIELKTRNCDSKEFMITQAFHTYFKISNISNISINNLDKKYYLDTLDDKVKVQNREITIEQEVDRVYQGVENDIVLKDLDRTINIKSSGSKSVIVWNPWIEKSASMSGMSSEAYKEFVCIESANAFEDFVTLLPGESTELKVSYSQED</sequence>
<evidence type="ECO:0000313" key="8">
    <source>
        <dbReference type="Proteomes" id="UP000671852"/>
    </source>
</evidence>
<dbReference type="CDD" id="cd09020">
    <property type="entry name" value="D-hex-6-P-epi_like"/>
    <property type="match status" value="1"/>
</dbReference>
<evidence type="ECO:0000256" key="6">
    <source>
        <dbReference type="PIRSR" id="PIRSR016020-2"/>
    </source>
</evidence>
<dbReference type="InterPro" id="IPR008183">
    <property type="entry name" value="Aldose_1/G6P_1-epimerase"/>
</dbReference>
<evidence type="ECO:0000256" key="3">
    <source>
        <dbReference type="ARBA" id="ARBA00023235"/>
    </source>
</evidence>
<dbReference type="InterPro" id="IPR014718">
    <property type="entry name" value="GH-type_carb-bd"/>
</dbReference>
<feature type="active site" evidence="5">
    <location>
        <position position="143"/>
    </location>
</feature>
<feature type="binding site" evidence="6">
    <location>
        <position position="49"/>
    </location>
    <ligand>
        <name>substrate</name>
    </ligand>
</feature>
<dbReference type="PANTHER" id="PTHR11122:SF13">
    <property type="entry name" value="GLUCOSE-6-PHOSPHATE 1-EPIMERASE"/>
    <property type="match status" value="1"/>
</dbReference>
<evidence type="ECO:0000256" key="1">
    <source>
        <dbReference type="ARBA" id="ARBA00001096"/>
    </source>
</evidence>
<evidence type="ECO:0000256" key="5">
    <source>
        <dbReference type="PIRSR" id="PIRSR016020-1"/>
    </source>
</evidence>
<comment type="similarity">
    <text evidence="2 4">Belongs to the glucose-6-phosphate 1-epimerase family.</text>
</comment>
<dbReference type="PIRSF" id="PIRSF016020">
    <property type="entry name" value="PHexose_mutarotase"/>
    <property type="match status" value="1"/>
</dbReference>
<keyword evidence="3 4" id="KW-0413">Isomerase</keyword>
<evidence type="ECO:0000313" key="7">
    <source>
        <dbReference type="EMBL" id="QSZ43037.1"/>
    </source>
</evidence>
<feature type="binding site" evidence="6">
    <location>
        <position position="68"/>
    </location>
    <ligand>
        <name>substrate</name>
    </ligand>
</feature>
<dbReference type="PANTHER" id="PTHR11122">
    <property type="entry name" value="APOSPORY-ASSOCIATED PROTEIN C-RELATED"/>
    <property type="match status" value="1"/>
</dbReference>
<comment type="catalytic activity">
    <reaction evidence="1">
        <text>alpha-D-glucose 6-phosphate = beta-D-glucose 6-phosphate</text>
        <dbReference type="Rhea" id="RHEA:16249"/>
        <dbReference type="ChEBI" id="CHEBI:58225"/>
        <dbReference type="ChEBI" id="CHEBI:58247"/>
        <dbReference type="EC" id="5.1.3.15"/>
    </reaction>
</comment>
<keyword evidence="8" id="KW-1185">Reference proteome</keyword>
<feature type="binding site" evidence="6">
    <location>
        <position position="73"/>
    </location>
    <ligand>
        <name>substrate</name>
    </ligand>
</feature>
<evidence type="ECO:0000256" key="4">
    <source>
        <dbReference type="PIRNR" id="PIRNR016020"/>
    </source>
</evidence>
<proteinExistence type="inferred from homology"/>
<dbReference type="GO" id="GO:0047938">
    <property type="term" value="F:glucose-6-phosphate 1-epimerase activity"/>
    <property type="evidence" value="ECO:0007669"/>
    <property type="project" value="UniProtKB-UniRule"/>
</dbReference>
<dbReference type="GO" id="GO:0005975">
    <property type="term" value="P:carbohydrate metabolic process"/>
    <property type="evidence" value="ECO:0007669"/>
    <property type="project" value="InterPro"/>
</dbReference>
<dbReference type="KEGG" id="saqt:GJV85_00995"/>
<dbReference type="InterPro" id="IPR011013">
    <property type="entry name" value="Gal_mutarotase_sf_dom"/>
</dbReference>
<dbReference type="SUPFAM" id="SSF74650">
    <property type="entry name" value="Galactose mutarotase-like"/>
    <property type="match status" value="1"/>
</dbReference>
<organism evidence="7 8">
    <name type="scientific">Sulfurimonas aquatica</name>
    <dbReference type="NCBI Taxonomy" id="2672570"/>
    <lineage>
        <taxon>Bacteria</taxon>
        <taxon>Pseudomonadati</taxon>
        <taxon>Campylobacterota</taxon>
        <taxon>Epsilonproteobacteria</taxon>
        <taxon>Campylobacterales</taxon>
        <taxon>Sulfurimonadaceae</taxon>
        <taxon>Sulfurimonas</taxon>
    </lineage>
</organism>
<dbReference type="EMBL" id="CP046072">
    <property type="protein sequence ID" value="QSZ43037.1"/>
    <property type="molecule type" value="Genomic_DNA"/>
</dbReference>
<dbReference type="InterPro" id="IPR025532">
    <property type="entry name" value="G6P_1-epimerase"/>
</dbReference>
<dbReference type="EC" id="5.1.3.15" evidence="4"/>
<dbReference type="AlphaFoldDB" id="A0A975B2H6"/>